<reference evidence="2 3" key="1">
    <citation type="submission" date="2020-08" db="EMBL/GenBank/DDBJ databases">
        <title>Description of novel Flavobacterium F-400 isolate.</title>
        <authorList>
            <person name="Saticioglu I."/>
            <person name="Duman M."/>
            <person name="Altun S."/>
        </authorList>
    </citation>
    <scope>NUCLEOTIDE SEQUENCE [LARGE SCALE GENOMIC DNA]</scope>
    <source>
        <strain evidence="2 3">F-400</strain>
    </source>
</reference>
<proteinExistence type="predicted"/>
<evidence type="ECO:0000256" key="1">
    <source>
        <dbReference type="SAM" id="Phobius"/>
    </source>
</evidence>
<accession>A0ABR7JJ50</accession>
<organism evidence="2 3">
    <name type="scientific">Flavobacterium turcicum</name>
    <dbReference type="NCBI Taxonomy" id="2764718"/>
    <lineage>
        <taxon>Bacteria</taxon>
        <taxon>Pseudomonadati</taxon>
        <taxon>Bacteroidota</taxon>
        <taxon>Flavobacteriia</taxon>
        <taxon>Flavobacteriales</taxon>
        <taxon>Flavobacteriaceae</taxon>
        <taxon>Flavobacterium</taxon>
    </lineage>
</organism>
<keyword evidence="1" id="KW-1133">Transmembrane helix</keyword>
<dbReference type="Proteomes" id="UP000621670">
    <property type="component" value="Unassembled WGS sequence"/>
</dbReference>
<dbReference type="EMBL" id="JACRUM010000009">
    <property type="protein sequence ID" value="MBC5864487.1"/>
    <property type="molecule type" value="Genomic_DNA"/>
</dbReference>
<evidence type="ECO:0000313" key="2">
    <source>
        <dbReference type="EMBL" id="MBC5864487.1"/>
    </source>
</evidence>
<feature type="transmembrane region" description="Helical" evidence="1">
    <location>
        <begin position="87"/>
        <end position="105"/>
    </location>
</feature>
<keyword evidence="3" id="KW-1185">Reference proteome</keyword>
<sequence>MKYAEFTIENNKIEFFNNFLGIEKVLLNGRNISSKFSFLGAVHPIKLQDRNLVLKVRYALGSIKMQLMENELLLEEQSAKISIKQRIFWSLIGVGIGFLLARLTSYL</sequence>
<keyword evidence="1" id="KW-0812">Transmembrane</keyword>
<protein>
    <submittedName>
        <fullName evidence="2">Uncharacterized protein</fullName>
    </submittedName>
</protein>
<keyword evidence="1" id="KW-0472">Membrane</keyword>
<comment type="caution">
    <text evidence="2">The sequence shown here is derived from an EMBL/GenBank/DDBJ whole genome shotgun (WGS) entry which is preliminary data.</text>
</comment>
<evidence type="ECO:0000313" key="3">
    <source>
        <dbReference type="Proteomes" id="UP000621670"/>
    </source>
</evidence>
<dbReference type="RefSeq" id="WP_166138700.1">
    <property type="nucleotide sequence ID" value="NZ_JAAOBY010000009.1"/>
</dbReference>
<gene>
    <name evidence="2" type="ORF">H8R26_13740</name>
</gene>
<name>A0ABR7JJ50_9FLAO</name>